<feature type="chain" id="PRO_5039894437" description="FAD:protein FMN transferase" evidence="12">
    <location>
        <begin position="26"/>
        <end position="340"/>
    </location>
</feature>
<dbReference type="PANTHER" id="PTHR30040:SF2">
    <property type="entry name" value="FAD:PROTEIN FMN TRANSFERASE"/>
    <property type="match status" value="1"/>
</dbReference>
<evidence type="ECO:0000256" key="6">
    <source>
        <dbReference type="ARBA" id="ARBA00022827"/>
    </source>
</evidence>
<dbReference type="SUPFAM" id="SSF143631">
    <property type="entry name" value="ApbE-like"/>
    <property type="match status" value="1"/>
</dbReference>
<evidence type="ECO:0000256" key="3">
    <source>
        <dbReference type="ARBA" id="ARBA00022630"/>
    </source>
</evidence>
<feature type="binding site" evidence="11">
    <location>
        <position position="179"/>
    </location>
    <ligand>
        <name>Mg(2+)</name>
        <dbReference type="ChEBI" id="CHEBI:18420"/>
    </ligand>
</feature>
<protein>
    <recommendedName>
        <fullName evidence="2 10">FAD:protein FMN transferase</fullName>
        <ecNumber evidence="1 10">2.7.1.180</ecNumber>
    </recommendedName>
    <alternativeName>
        <fullName evidence="8 10">Flavin transferase</fullName>
    </alternativeName>
</protein>
<keyword evidence="5 10" id="KW-0479">Metal-binding</keyword>
<dbReference type="GO" id="GO:0046872">
    <property type="term" value="F:metal ion binding"/>
    <property type="evidence" value="ECO:0007669"/>
    <property type="project" value="UniProtKB-UniRule"/>
</dbReference>
<organism evidence="13 14">
    <name type="scientific">Hornefia butyriciproducens</name>
    <dbReference type="NCBI Taxonomy" id="2652293"/>
    <lineage>
        <taxon>Bacteria</taxon>
        <taxon>Bacillati</taxon>
        <taxon>Bacillota</taxon>
        <taxon>Clostridia</taxon>
        <taxon>Peptostreptococcales</taxon>
        <taxon>Anaerovoracaceae</taxon>
        <taxon>Hornefia</taxon>
    </lineage>
</organism>
<dbReference type="EC" id="2.7.1.180" evidence="1 10"/>
<evidence type="ECO:0000256" key="7">
    <source>
        <dbReference type="ARBA" id="ARBA00022842"/>
    </source>
</evidence>
<comment type="caution">
    <text evidence="13">The sequence shown here is derived from an EMBL/GenBank/DDBJ whole genome shotgun (WGS) entry which is preliminary data.</text>
</comment>
<gene>
    <name evidence="13" type="ORF">FYJ64_09440</name>
</gene>
<keyword evidence="14" id="KW-1185">Reference proteome</keyword>
<keyword evidence="12" id="KW-0732">Signal</keyword>
<name>A0A6L5Y9D5_9FIRM</name>
<comment type="cofactor">
    <cofactor evidence="11">
        <name>Mg(2+)</name>
        <dbReference type="ChEBI" id="CHEBI:18420"/>
    </cofactor>
    <cofactor evidence="11">
        <name>Mn(2+)</name>
        <dbReference type="ChEBI" id="CHEBI:29035"/>
    </cofactor>
    <text evidence="11">Magnesium. Can also use manganese.</text>
</comment>
<comment type="similarity">
    <text evidence="10">Belongs to the ApbE family.</text>
</comment>
<proteinExistence type="inferred from homology"/>
<dbReference type="Pfam" id="PF02424">
    <property type="entry name" value="ApbE"/>
    <property type="match status" value="1"/>
</dbReference>
<evidence type="ECO:0000256" key="12">
    <source>
        <dbReference type="SAM" id="SignalP"/>
    </source>
</evidence>
<feature type="signal peptide" evidence="12">
    <location>
        <begin position="1"/>
        <end position="25"/>
    </location>
</feature>
<dbReference type="PANTHER" id="PTHR30040">
    <property type="entry name" value="THIAMINE BIOSYNTHESIS LIPOPROTEIN APBE"/>
    <property type="match status" value="1"/>
</dbReference>
<dbReference type="Proteomes" id="UP000474676">
    <property type="component" value="Unassembled WGS sequence"/>
</dbReference>
<dbReference type="AlphaFoldDB" id="A0A6L5Y9D5"/>
<evidence type="ECO:0000256" key="10">
    <source>
        <dbReference type="PIRNR" id="PIRNR006268"/>
    </source>
</evidence>
<evidence type="ECO:0000256" key="8">
    <source>
        <dbReference type="ARBA" id="ARBA00031306"/>
    </source>
</evidence>
<comment type="catalytic activity">
    <reaction evidence="9 10">
        <text>L-threonyl-[protein] + FAD = FMN-L-threonyl-[protein] + AMP + H(+)</text>
        <dbReference type="Rhea" id="RHEA:36847"/>
        <dbReference type="Rhea" id="RHEA-COMP:11060"/>
        <dbReference type="Rhea" id="RHEA-COMP:11061"/>
        <dbReference type="ChEBI" id="CHEBI:15378"/>
        <dbReference type="ChEBI" id="CHEBI:30013"/>
        <dbReference type="ChEBI" id="CHEBI:57692"/>
        <dbReference type="ChEBI" id="CHEBI:74257"/>
        <dbReference type="ChEBI" id="CHEBI:456215"/>
        <dbReference type="EC" id="2.7.1.180"/>
    </reaction>
</comment>
<accession>A0A6L5Y9D5</accession>
<evidence type="ECO:0000256" key="5">
    <source>
        <dbReference type="ARBA" id="ARBA00022723"/>
    </source>
</evidence>
<sequence>MFMKKFVSMAAVVVLAALLIIPQTGCGSNTEPVSKESFYFDTTCKISIYDMKDMSEKKANVAIDKAFKQCARYENLLSKTKKGSDIYKINHAGGKTVKCDPITVEVIKKGIRYGKMTGGKFDITIGKAEDLWDFHGSNQKPPDAGKLAEAMKYVDYRQIHVRGNTVTMGTTKGEIDLGGIAKGYIADRVSEYLRKLGVTSAIISLGGNIECVGDKAGSDFNIGIEKPYSDQSEIVGATPLSDGTIVTSGVYERYFEYKGKKYHHILNSKTGMPVETDVTGVSIRSIKGHSADCDALSTTCLILGKEKGKKLIEGMDGYEALFILSDDKIVKTKGFEFKEE</sequence>
<reference evidence="13 14" key="1">
    <citation type="submission" date="2019-08" db="EMBL/GenBank/DDBJ databases">
        <title>In-depth cultivation of the pig gut microbiome towards novel bacterial diversity and tailored functional studies.</title>
        <authorList>
            <person name="Wylensek D."/>
            <person name="Hitch T.C.A."/>
            <person name="Clavel T."/>
        </authorList>
    </citation>
    <scope>NUCLEOTIDE SEQUENCE [LARGE SCALE GENOMIC DNA]</scope>
    <source>
        <strain evidence="13 14">WCA-MUC-591-APC-3H</strain>
    </source>
</reference>
<keyword evidence="6 10" id="KW-0274">FAD</keyword>
<keyword evidence="7 10" id="KW-0460">Magnesium</keyword>
<keyword evidence="4 10" id="KW-0808">Transferase</keyword>
<dbReference type="PIRSF" id="PIRSF006268">
    <property type="entry name" value="ApbE"/>
    <property type="match status" value="1"/>
</dbReference>
<dbReference type="GO" id="GO:0016740">
    <property type="term" value="F:transferase activity"/>
    <property type="evidence" value="ECO:0007669"/>
    <property type="project" value="UniProtKB-UniRule"/>
</dbReference>
<keyword evidence="3 10" id="KW-0285">Flavoprotein</keyword>
<evidence type="ECO:0000256" key="1">
    <source>
        <dbReference type="ARBA" id="ARBA00011955"/>
    </source>
</evidence>
<evidence type="ECO:0000313" key="14">
    <source>
        <dbReference type="Proteomes" id="UP000474676"/>
    </source>
</evidence>
<feature type="binding site" evidence="11">
    <location>
        <position position="298"/>
    </location>
    <ligand>
        <name>Mg(2+)</name>
        <dbReference type="ChEBI" id="CHEBI:18420"/>
    </ligand>
</feature>
<dbReference type="InterPro" id="IPR024932">
    <property type="entry name" value="ApbE"/>
</dbReference>
<evidence type="ECO:0000256" key="2">
    <source>
        <dbReference type="ARBA" id="ARBA00016337"/>
    </source>
</evidence>
<dbReference type="InterPro" id="IPR003374">
    <property type="entry name" value="ApbE-like_sf"/>
</dbReference>
<dbReference type="Gene3D" id="3.10.520.10">
    <property type="entry name" value="ApbE-like domains"/>
    <property type="match status" value="1"/>
</dbReference>
<feature type="binding site" evidence="11">
    <location>
        <position position="294"/>
    </location>
    <ligand>
        <name>Mg(2+)</name>
        <dbReference type="ChEBI" id="CHEBI:18420"/>
    </ligand>
</feature>
<evidence type="ECO:0000256" key="11">
    <source>
        <dbReference type="PIRSR" id="PIRSR006268-2"/>
    </source>
</evidence>
<dbReference type="EMBL" id="VUMZ01000009">
    <property type="protein sequence ID" value="MST52527.1"/>
    <property type="molecule type" value="Genomic_DNA"/>
</dbReference>
<evidence type="ECO:0000256" key="9">
    <source>
        <dbReference type="ARBA" id="ARBA00048540"/>
    </source>
</evidence>
<evidence type="ECO:0000256" key="4">
    <source>
        <dbReference type="ARBA" id="ARBA00022679"/>
    </source>
</evidence>
<evidence type="ECO:0000313" key="13">
    <source>
        <dbReference type="EMBL" id="MST52527.1"/>
    </source>
</evidence>